<feature type="domain" description="Major facilitator superfamily (MFS) profile" evidence="5">
    <location>
        <begin position="14"/>
        <end position="417"/>
    </location>
</feature>
<organism evidence="6 7">
    <name type="scientific">Leptospira ognonensis</name>
    <dbReference type="NCBI Taxonomy" id="2484945"/>
    <lineage>
        <taxon>Bacteria</taxon>
        <taxon>Pseudomonadati</taxon>
        <taxon>Spirochaetota</taxon>
        <taxon>Spirochaetia</taxon>
        <taxon>Leptospirales</taxon>
        <taxon>Leptospiraceae</taxon>
        <taxon>Leptospira</taxon>
    </lineage>
</organism>
<dbReference type="EMBL" id="RQGD01000042">
    <property type="protein sequence ID" value="TGL56987.1"/>
    <property type="molecule type" value="Genomic_DNA"/>
</dbReference>
<dbReference type="PROSITE" id="PS50850">
    <property type="entry name" value="MFS"/>
    <property type="match status" value="1"/>
</dbReference>
<proteinExistence type="predicted"/>
<feature type="transmembrane region" description="Helical" evidence="4">
    <location>
        <begin position="320"/>
        <end position="338"/>
    </location>
</feature>
<dbReference type="SUPFAM" id="SSF103473">
    <property type="entry name" value="MFS general substrate transporter"/>
    <property type="match status" value="1"/>
</dbReference>
<keyword evidence="1 4" id="KW-0812">Transmembrane</keyword>
<feature type="transmembrane region" description="Helical" evidence="4">
    <location>
        <begin position="393"/>
        <end position="417"/>
    </location>
</feature>
<dbReference type="CDD" id="cd06174">
    <property type="entry name" value="MFS"/>
    <property type="match status" value="1"/>
</dbReference>
<feature type="transmembrane region" description="Helical" evidence="4">
    <location>
        <begin position="268"/>
        <end position="289"/>
    </location>
</feature>
<feature type="transmembrane region" description="Helical" evidence="4">
    <location>
        <begin position="296"/>
        <end position="314"/>
    </location>
</feature>
<feature type="transmembrane region" description="Helical" evidence="4">
    <location>
        <begin position="109"/>
        <end position="128"/>
    </location>
</feature>
<protein>
    <submittedName>
        <fullName evidence="6">MFS transporter</fullName>
    </submittedName>
</protein>
<feature type="transmembrane region" description="Helical" evidence="4">
    <location>
        <begin position="226"/>
        <end position="248"/>
    </location>
</feature>
<evidence type="ECO:0000256" key="3">
    <source>
        <dbReference type="ARBA" id="ARBA00023136"/>
    </source>
</evidence>
<keyword evidence="7" id="KW-1185">Reference proteome</keyword>
<keyword evidence="3 4" id="KW-0472">Membrane</keyword>
<evidence type="ECO:0000256" key="4">
    <source>
        <dbReference type="SAM" id="Phobius"/>
    </source>
</evidence>
<gene>
    <name evidence="6" type="ORF">EHQ58_15485</name>
</gene>
<dbReference type="Proteomes" id="UP000297693">
    <property type="component" value="Unassembled WGS sequence"/>
</dbReference>
<dbReference type="InterPro" id="IPR011701">
    <property type="entry name" value="MFS"/>
</dbReference>
<feature type="transmembrane region" description="Helical" evidence="4">
    <location>
        <begin position="359"/>
        <end position="381"/>
    </location>
</feature>
<evidence type="ECO:0000256" key="1">
    <source>
        <dbReference type="ARBA" id="ARBA00022692"/>
    </source>
</evidence>
<comment type="caution">
    <text evidence="6">The sequence shown here is derived from an EMBL/GenBank/DDBJ whole genome shotgun (WGS) entry which is preliminary data.</text>
</comment>
<dbReference type="InterPro" id="IPR020846">
    <property type="entry name" value="MFS_dom"/>
</dbReference>
<sequence>MMNSSKHSSRKFFILLTLILAGEVIFFLPFVIPRIFRPTLLQVYNITNFELGTYFSLHGVVAMFAYFFGGPLADRFSARLLIALALWLTSFGGFLLVFFPYRIALTCVYAYWGLTTILMLWAAMIKATREWGGSDAQGKAFGYLEGGRGFSAAMVGTIALLVFGNIFSSVAIGDKQTQRVDSYQVVLIVTSFVTFFVGILVWSVLPEGNRENKIQSRLTWKTIFKLIKLPSIWLQAIIIVCAYVGYKITDDYSLYANQVLGYDEIKSAAFGSFALWLRPIFALLSGFLADKFKSSQVIVCYFLTIATCSLLVYAGQINQSNFAIIFVLGINLMGIYGIRGIYFSIMNITGIPINDTGSAVGLMSFIGFTPEIFMSPLMGYILDSHPGIEGHQIVFLVLSLFACFGLVASVALHRLALRFELKI</sequence>
<feature type="transmembrane region" description="Helical" evidence="4">
    <location>
        <begin position="51"/>
        <end position="68"/>
    </location>
</feature>
<dbReference type="Pfam" id="PF07690">
    <property type="entry name" value="MFS_1"/>
    <property type="match status" value="1"/>
</dbReference>
<evidence type="ECO:0000313" key="7">
    <source>
        <dbReference type="Proteomes" id="UP000297693"/>
    </source>
</evidence>
<keyword evidence="2 4" id="KW-1133">Transmembrane helix</keyword>
<dbReference type="Gene3D" id="1.20.1250.20">
    <property type="entry name" value="MFS general substrate transporter like domains"/>
    <property type="match status" value="2"/>
</dbReference>
<evidence type="ECO:0000313" key="6">
    <source>
        <dbReference type="EMBL" id="TGL56987.1"/>
    </source>
</evidence>
<reference evidence="6" key="1">
    <citation type="journal article" date="2019" name="PLoS Negl. Trop. Dis.">
        <title>Revisiting the worldwide diversity of Leptospira species in the environment.</title>
        <authorList>
            <person name="Vincent A.T."/>
            <person name="Schiettekatte O."/>
            <person name="Bourhy P."/>
            <person name="Veyrier F.J."/>
            <person name="Picardeau M."/>
        </authorList>
    </citation>
    <scope>NUCLEOTIDE SEQUENCE [LARGE SCALE GENOMIC DNA]</scope>
    <source>
        <strain evidence="6">201702476</strain>
    </source>
</reference>
<feature type="transmembrane region" description="Helical" evidence="4">
    <location>
        <begin position="80"/>
        <end position="103"/>
    </location>
</feature>
<evidence type="ECO:0000256" key="2">
    <source>
        <dbReference type="ARBA" id="ARBA00022989"/>
    </source>
</evidence>
<feature type="transmembrane region" description="Helical" evidence="4">
    <location>
        <begin position="12"/>
        <end position="31"/>
    </location>
</feature>
<feature type="transmembrane region" description="Helical" evidence="4">
    <location>
        <begin position="149"/>
        <end position="173"/>
    </location>
</feature>
<dbReference type="InterPro" id="IPR036259">
    <property type="entry name" value="MFS_trans_sf"/>
</dbReference>
<evidence type="ECO:0000259" key="5">
    <source>
        <dbReference type="PROSITE" id="PS50850"/>
    </source>
</evidence>
<feature type="transmembrane region" description="Helical" evidence="4">
    <location>
        <begin position="185"/>
        <end position="205"/>
    </location>
</feature>
<name>A0A4R9JWV5_9LEPT</name>
<dbReference type="GO" id="GO:0022857">
    <property type="term" value="F:transmembrane transporter activity"/>
    <property type="evidence" value="ECO:0007669"/>
    <property type="project" value="InterPro"/>
</dbReference>
<accession>A0A4R9JWV5</accession>
<dbReference type="OrthoDB" id="9781156at2"/>
<dbReference type="AlphaFoldDB" id="A0A4R9JWV5"/>